<keyword evidence="2" id="KW-0808">Transferase</keyword>
<name>A0A833R312_9POAL</name>
<dbReference type="EMBL" id="SWLB01000009">
    <property type="protein sequence ID" value="KAF3334419.1"/>
    <property type="molecule type" value="Genomic_DNA"/>
</dbReference>
<dbReference type="PANTHER" id="PTHR12729">
    <property type="entry name" value="TRNA(HIS) GUANYLYLTRANSFERASE-RELATED"/>
    <property type="match status" value="1"/>
</dbReference>
<dbReference type="AlphaFoldDB" id="A0A833R312"/>
<gene>
    <name evidence="2" type="ORF">FCM35_KLT21023</name>
</gene>
<sequence>MSRAETLSPIFASRRPHHLKARHLPEHLSSLSLTTLAPTPFPVPLHYCMAKSKYEYVKEFELDDRLPPSNWIVVRIDGCHFHRFSSIHEFEKPNDSSALCLMNSCASSMLDHFPDIVFAYGVSDEYRYYL</sequence>
<dbReference type="GO" id="GO:0000287">
    <property type="term" value="F:magnesium ion binding"/>
    <property type="evidence" value="ECO:0007669"/>
    <property type="project" value="InterPro"/>
</dbReference>
<evidence type="ECO:0000313" key="2">
    <source>
        <dbReference type="EMBL" id="KAF3334419.1"/>
    </source>
</evidence>
<dbReference type="Proteomes" id="UP000623129">
    <property type="component" value="Unassembled WGS sequence"/>
</dbReference>
<dbReference type="InterPro" id="IPR007537">
    <property type="entry name" value="tRNAHis_GuaTrfase_Thg1"/>
</dbReference>
<dbReference type="Gene3D" id="3.30.70.3000">
    <property type="match status" value="1"/>
</dbReference>
<accession>A0A833R312</accession>
<evidence type="ECO:0000313" key="3">
    <source>
        <dbReference type="Proteomes" id="UP000623129"/>
    </source>
</evidence>
<dbReference type="InterPro" id="IPR024956">
    <property type="entry name" value="tRNAHis_GuaTrfase_cat"/>
</dbReference>
<protein>
    <submittedName>
        <fullName evidence="2">tRNA(His) guanylyltransferase 1-like isoform X1</fullName>
    </submittedName>
</protein>
<comment type="caution">
    <text evidence="2">The sequence shown here is derived from an EMBL/GenBank/DDBJ whole genome shotgun (WGS) entry which is preliminary data.</text>
</comment>
<proteinExistence type="predicted"/>
<reference evidence="2" key="1">
    <citation type="submission" date="2020-01" db="EMBL/GenBank/DDBJ databases">
        <title>Genome sequence of Kobresia littledalei, the first chromosome-level genome in the family Cyperaceae.</title>
        <authorList>
            <person name="Qu G."/>
        </authorList>
    </citation>
    <scope>NUCLEOTIDE SEQUENCE</scope>
    <source>
        <strain evidence="2">C.B.Clarke</strain>
        <tissue evidence="2">Leaf</tissue>
    </source>
</reference>
<keyword evidence="2" id="KW-0548">Nucleotidyltransferase</keyword>
<dbReference type="Pfam" id="PF04446">
    <property type="entry name" value="Thg1"/>
    <property type="match status" value="1"/>
</dbReference>
<feature type="domain" description="tRNAHis guanylyltransferase catalytic" evidence="1">
    <location>
        <begin position="54"/>
        <end position="127"/>
    </location>
</feature>
<dbReference type="GO" id="GO:0006400">
    <property type="term" value="P:tRNA modification"/>
    <property type="evidence" value="ECO:0007669"/>
    <property type="project" value="InterPro"/>
</dbReference>
<keyword evidence="3" id="KW-1185">Reference proteome</keyword>
<evidence type="ECO:0000259" key="1">
    <source>
        <dbReference type="Pfam" id="PF04446"/>
    </source>
</evidence>
<dbReference type="PANTHER" id="PTHR12729:SF6">
    <property type="entry name" value="TRNA(HIS) GUANYLYLTRANSFERASE-RELATED"/>
    <property type="match status" value="1"/>
</dbReference>
<dbReference type="GO" id="GO:0008193">
    <property type="term" value="F:tRNA guanylyltransferase activity"/>
    <property type="evidence" value="ECO:0007669"/>
    <property type="project" value="InterPro"/>
</dbReference>
<organism evidence="2 3">
    <name type="scientific">Carex littledalei</name>
    <dbReference type="NCBI Taxonomy" id="544730"/>
    <lineage>
        <taxon>Eukaryota</taxon>
        <taxon>Viridiplantae</taxon>
        <taxon>Streptophyta</taxon>
        <taxon>Embryophyta</taxon>
        <taxon>Tracheophyta</taxon>
        <taxon>Spermatophyta</taxon>
        <taxon>Magnoliopsida</taxon>
        <taxon>Liliopsida</taxon>
        <taxon>Poales</taxon>
        <taxon>Cyperaceae</taxon>
        <taxon>Cyperoideae</taxon>
        <taxon>Cariceae</taxon>
        <taxon>Carex</taxon>
        <taxon>Carex subgen. Euthyceras</taxon>
    </lineage>
</organism>
<dbReference type="InterPro" id="IPR038469">
    <property type="entry name" value="tRNAHis_GuaTrfase_Thg1_sf"/>
</dbReference>
<dbReference type="OrthoDB" id="62560at2759"/>